<dbReference type="AlphaFoldDB" id="A0A238J9C3"/>
<evidence type="ECO:0000313" key="2">
    <source>
        <dbReference type="EMBL" id="SMX27310.1"/>
    </source>
</evidence>
<keyword evidence="1" id="KW-0472">Membrane</keyword>
<accession>A0A238J9C3</accession>
<evidence type="ECO:0000256" key="1">
    <source>
        <dbReference type="SAM" id="Phobius"/>
    </source>
</evidence>
<keyword evidence="1" id="KW-1133">Transmembrane helix</keyword>
<dbReference type="EMBL" id="FXXP01000001">
    <property type="protein sequence ID" value="SMX27310.1"/>
    <property type="molecule type" value="Genomic_DNA"/>
</dbReference>
<sequence>MFASNEESKGNGVSIMEWFKALWPVVAILVGFGIRLEVGQALNRQRNRAIEKDVEREAEARKDNVTDLHSRISRHENSTGQTLREIQTDIKTLLQRQGN</sequence>
<protein>
    <submittedName>
        <fullName evidence="2">Uncharacterized protein</fullName>
    </submittedName>
</protein>
<proteinExistence type="predicted"/>
<keyword evidence="3" id="KW-1185">Reference proteome</keyword>
<organism evidence="2 3">
    <name type="scientific">Pelagimonas phthalicica</name>
    <dbReference type="NCBI Taxonomy" id="1037362"/>
    <lineage>
        <taxon>Bacteria</taxon>
        <taxon>Pseudomonadati</taxon>
        <taxon>Pseudomonadota</taxon>
        <taxon>Alphaproteobacteria</taxon>
        <taxon>Rhodobacterales</taxon>
        <taxon>Roseobacteraceae</taxon>
        <taxon>Pelagimonas</taxon>
    </lineage>
</organism>
<evidence type="ECO:0000313" key="3">
    <source>
        <dbReference type="Proteomes" id="UP000225972"/>
    </source>
</evidence>
<keyword evidence="1" id="KW-0812">Transmembrane</keyword>
<dbReference type="Proteomes" id="UP000225972">
    <property type="component" value="Unassembled WGS sequence"/>
</dbReference>
<feature type="transmembrane region" description="Helical" evidence="1">
    <location>
        <begin position="21"/>
        <end position="38"/>
    </location>
</feature>
<name>A0A238J9C3_9RHOB</name>
<gene>
    <name evidence="2" type="ORF">TRP8649_01413</name>
</gene>
<reference evidence="3" key="1">
    <citation type="submission" date="2017-05" db="EMBL/GenBank/DDBJ databases">
        <authorList>
            <person name="Rodrigo-Torres L."/>
            <person name="Arahal R. D."/>
            <person name="Lucena T."/>
        </authorList>
    </citation>
    <scope>NUCLEOTIDE SEQUENCE [LARGE SCALE GENOMIC DNA]</scope>
    <source>
        <strain evidence="3">CECT 8649</strain>
    </source>
</reference>